<reference evidence="2 3" key="1">
    <citation type="submission" date="2023-05" db="EMBL/GenBank/DDBJ databases">
        <title>B98-5 Cell Line De Novo Hybrid Assembly: An Optical Mapping Approach.</title>
        <authorList>
            <person name="Kananen K."/>
            <person name="Auerbach J.A."/>
            <person name="Kautto E."/>
            <person name="Blachly J.S."/>
        </authorList>
    </citation>
    <scope>NUCLEOTIDE SEQUENCE [LARGE SCALE GENOMIC DNA]</scope>
    <source>
        <strain evidence="2">B95-8</strain>
        <tissue evidence="2">Cell line</tissue>
    </source>
</reference>
<accession>A0ABQ9UHI6</accession>
<protein>
    <submittedName>
        <fullName evidence="2">Uncharacterized protein</fullName>
    </submittedName>
</protein>
<feature type="compositionally biased region" description="Basic and acidic residues" evidence="1">
    <location>
        <begin position="1"/>
        <end position="11"/>
    </location>
</feature>
<evidence type="ECO:0000256" key="1">
    <source>
        <dbReference type="SAM" id="MobiDB-lite"/>
    </source>
</evidence>
<evidence type="ECO:0000313" key="2">
    <source>
        <dbReference type="EMBL" id="KAK2095737.1"/>
    </source>
</evidence>
<keyword evidence="3" id="KW-1185">Reference proteome</keyword>
<feature type="compositionally biased region" description="Low complexity" evidence="1">
    <location>
        <begin position="22"/>
        <end position="36"/>
    </location>
</feature>
<feature type="compositionally biased region" description="Low complexity" evidence="1">
    <location>
        <begin position="59"/>
        <end position="70"/>
    </location>
</feature>
<dbReference type="EMBL" id="JASSZA010000013">
    <property type="protein sequence ID" value="KAK2095737.1"/>
    <property type="molecule type" value="Genomic_DNA"/>
</dbReference>
<evidence type="ECO:0000313" key="3">
    <source>
        <dbReference type="Proteomes" id="UP001266305"/>
    </source>
</evidence>
<organism evidence="2 3">
    <name type="scientific">Saguinus oedipus</name>
    <name type="common">Cotton-top tamarin</name>
    <name type="synonym">Oedipomidas oedipus</name>
    <dbReference type="NCBI Taxonomy" id="9490"/>
    <lineage>
        <taxon>Eukaryota</taxon>
        <taxon>Metazoa</taxon>
        <taxon>Chordata</taxon>
        <taxon>Craniata</taxon>
        <taxon>Vertebrata</taxon>
        <taxon>Euteleostomi</taxon>
        <taxon>Mammalia</taxon>
        <taxon>Eutheria</taxon>
        <taxon>Euarchontoglires</taxon>
        <taxon>Primates</taxon>
        <taxon>Haplorrhini</taxon>
        <taxon>Platyrrhini</taxon>
        <taxon>Cebidae</taxon>
        <taxon>Callitrichinae</taxon>
        <taxon>Saguinus</taxon>
    </lineage>
</organism>
<dbReference type="Proteomes" id="UP001266305">
    <property type="component" value="Unassembled WGS sequence"/>
</dbReference>
<gene>
    <name evidence="2" type="ORF">P7K49_027153</name>
</gene>
<name>A0ABQ9UHI6_SAGOE</name>
<proteinExistence type="predicted"/>
<comment type="caution">
    <text evidence="2">The sequence shown here is derived from an EMBL/GenBank/DDBJ whole genome shotgun (WGS) entry which is preliminary data.</text>
</comment>
<sequence>MRPGHGGEARARPPHARPPSASPCGGAPAGKAPAPSLLHKSCLVLSPRPWPPLGPRTTLPLQAAPPLSALGRSPAPARRQSHLRRGEGSWSPVAPLPRGAWRTLPRSHLNAALCWPPAPLAAPGEEPLTARVREEGRALGQRQRMVKLLFPQLGCF</sequence>
<feature type="region of interest" description="Disordered" evidence="1">
    <location>
        <begin position="1"/>
        <end position="98"/>
    </location>
</feature>